<accession>A0A3P3E8N0</accession>
<dbReference type="Gene3D" id="3.10.350.10">
    <property type="entry name" value="LysM domain"/>
    <property type="match status" value="1"/>
</dbReference>
<evidence type="ECO:0000313" key="4">
    <source>
        <dbReference type="Proteomes" id="UP000271590"/>
    </source>
</evidence>
<proteinExistence type="predicted"/>
<dbReference type="PANTHER" id="PTHR38731">
    <property type="entry name" value="LIPL45-RELATED LIPOPROTEIN-RELATED"/>
    <property type="match status" value="1"/>
</dbReference>
<dbReference type="InterPro" id="IPR006860">
    <property type="entry name" value="FecR"/>
</dbReference>
<evidence type="ECO:0000259" key="2">
    <source>
        <dbReference type="PROSITE" id="PS51782"/>
    </source>
</evidence>
<dbReference type="PROSITE" id="PS51782">
    <property type="entry name" value="LYSM"/>
    <property type="match status" value="1"/>
</dbReference>
<sequence>MSAIRWLAIACLCLPMGLAAQPTPHVVQPGETLWGISQRHLGRPLLWPSIQQRNGVAEPRQLPVGKVLHFADGNAQAVVVAVSGDVHAESGNGERSAAQPAMRLSEGGWIRTGPDSFVTLRLPDGSLCTLPSNSTVRLVRFSDAAGRAAAVLDLQAGEVESRVPPRVVPAGQDVFRVRTRMATVGVRGTHFRVNLADEHRVVVSVLESGVVVSTPTQPDLPVRAPQGVVIDDGPQGGAVQELLPVPDWIDSGLPQNQPAVLLAWAEVTGAAGYHAQLARDAEFLDVVAERHVARSDPRELALFEGIPSGSYFARVAAVTPEGIEGQAAVSAFSRVSLSASLVGRMRWIVASNEVELDWDPVAGSTYGLEIAEDAALTRVVVRVGGLLGHRVRVEALPPGQYFWRVRAETILQGQRSETVGPVLPLLIEGVR</sequence>
<dbReference type="Gene3D" id="2.60.120.1440">
    <property type="match status" value="1"/>
</dbReference>
<comment type="caution">
    <text evidence="3">The sequence shown here is derived from an EMBL/GenBank/DDBJ whole genome shotgun (WGS) entry which is preliminary data.</text>
</comment>
<dbReference type="InterPro" id="IPR036779">
    <property type="entry name" value="LysM_dom_sf"/>
</dbReference>
<keyword evidence="1" id="KW-0732">Signal</keyword>
<dbReference type="PANTHER" id="PTHR38731:SF1">
    <property type="entry name" value="FECR PROTEIN DOMAIN-CONTAINING PROTEIN"/>
    <property type="match status" value="1"/>
</dbReference>
<evidence type="ECO:0000256" key="1">
    <source>
        <dbReference type="SAM" id="SignalP"/>
    </source>
</evidence>
<organism evidence="3 4">
    <name type="scientific">Variovorax beijingensis</name>
    <dbReference type="NCBI Taxonomy" id="2496117"/>
    <lineage>
        <taxon>Bacteria</taxon>
        <taxon>Pseudomonadati</taxon>
        <taxon>Pseudomonadota</taxon>
        <taxon>Betaproteobacteria</taxon>
        <taxon>Burkholderiales</taxon>
        <taxon>Comamonadaceae</taxon>
        <taxon>Variovorax</taxon>
    </lineage>
</organism>
<dbReference type="RefSeq" id="WP_124961235.1">
    <property type="nucleotide sequence ID" value="NZ_CBFHCE010000063.1"/>
</dbReference>
<evidence type="ECO:0000313" key="3">
    <source>
        <dbReference type="EMBL" id="RRH82793.1"/>
    </source>
</evidence>
<gene>
    <name evidence="3" type="ORF">EH244_26225</name>
</gene>
<feature type="domain" description="LysM" evidence="2">
    <location>
        <begin position="23"/>
        <end position="70"/>
    </location>
</feature>
<name>A0A3P3E8N0_9BURK</name>
<dbReference type="InterPro" id="IPR018392">
    <property type="entry name" value="LysM"/>
</dbReference>
<dbReference type="Pfam" id="PF01476">
    <property type="entry name" value="LysM"/>
    <property type="match status" value="1"/>
</dbReference>
<reference evidence="3 4" key="1">
    <citation type="submission" date="2018-11" db="EMBL/GenBank/DDBJ databases">
        <title>The genome of Variovorax sp T529.</title>
        <authorList>
            <person name="Gao J."/>
        </authorList>
    </citation>
    <scope>NUCLEOTIDE SEQUENCE [LARGE SCALE GENOMIC DNA]</scope>
    <source>
        <strain evidence="3 4">T529</strain>
    </source>
</reference>
<feature type="chain" id="PRO_5018109524" evidence="1">
    <location>
        <begin position="21"/>
        <end position="431"/>
    </location>
</feature>
<dbReference type="Proteomes" id="UP000271590">
    <property type="component" value="Unassembled WGS sequence"/>
</dbReference>
<dbReference type="InterPro" id="IPR013783">
    <property type="entry name" value="Ig-like_fold"/>
</dbReference>
<protein>
    <submittedName>
        <fullName evidence="3">LysM peptidoglycan-binding domain-containing protein</fullName>
    </submittedName>
</protein>
<dbReference type="CDD" id="cd00118">
    <property type="entry name" value="LysM"/>
    <property type="match status" value="1"/>
</dbReference>
<dbReference type="Pfam" id="PF04773">
    <property type="entry name" value="FecR"/>
    <property type="match status" value="1"/>
</dbReference>
<feature type="signal peptide" evidence="1">
    <location>
        <begin position="1"/>
        <end position="20"/>
    </location>
</feature>
<dbReference type="AlphaFoldDB" id="A0A3P3E8N0"/>
<dbReference type="Gene3D" id="2.60.40.10">
    <property type="entry name" value="Immunoglobulins"/>
    <property type="match status" value="1"/>
</dbReference>
<dbReference type="EMBL" id="RQXU01000023">
    <property type="protein sequence ID" value="RRH82793.1"/>
    <property type="molecule type" value="Genomic_DNA"/>
</dbReference>